<comment type="caution">
    <text evidence="1">The sequence shown here is derived from an EMBL/GenBank/DDBJ whole genome shotgun (WGS) entry which is preliminary data.</text>
</comment>
<sequence length="1332" mass="152001">MERRLPMEKSNCDNHRLYLKYHITNASLSLSNNFQIPIAFFLLHPPVLHLSVDFSSIGFNTIRRRRPNSILQIPVVRVLTCRRRVNPPLDCAQEVRVLKFEFRRRFFFKHLVIMPRSSRSKSHKQSKHSSKEAARDYSGSDEDVKTKERSSNDGKEDAVSVRVSKDCSVTGERRKHGKDLSGSHGNGDVTEEYTTSSKRREEKSHGGSDRWNGGSSEEKGVVVNIENKELLKSKDFSKGVGESKSKSSRRHDAESANAVVTEKDESKGGSGNRGEKRKSEKESARKENSQYKENKESKDKDRGSDRGRKVHPDKLEAEASSKHVENQTSKRGKEITEWPIEEGLRNPELEKELEKRMRRRGEGSSDKDKYQDDVKEGDDRRLSTRSDRSKDERHKDEGYGDMYREEGVRETRQREDKHREDGERDRKNRDVKHRGESERHKHRDDKYREDGERDKHREDKYHEDGNRDNKYKDDKYHEDGDRDVKHRDEKYIEISERDERSREGKRKQDDDRDHRHKEEKHRVDVDRDHRHRDVRHRDDADREKRARDSKYRDLHTSRDHPIEPEAKRLRDDSGAADLYHRKTNNRDGSPIYDDRVTRYKDDKDRRRGNDKDEPSDYRSRSLKEQRSESEKRSSAKVDSASERGRPGSRYGDMDITASHSRRRSSPGGSSYPARDHHRVPKQEEAKYRDHVYEERARHNVHTSRDITSGQSDKLSSRSLEKVTLKDDSYMGDLSADRRLRPDSRSSPQVDKSPSSTSNDRRNLSRSDVRRSLDLEEPGQRSGGSKDAKEHTVKDGKGSRELVMEAHPDNDFSQVDGDNLSVSSPYTRNSHFSEDDRSKSNNRHRRMGDPNMGRAQGNWKNVPNWPSPLASGGYIPFQHVPPPMFHPLMQQFPPPIFGRPPMKLNPGLPYHVPDHGRPMAWRNQVDESVPPPLHGWDANNTVFGDESHLYGRLDWDRRTQLSNRGWDPSADMWKGQNAGASMDVQSGPQKDGYSAHKPTDEIWPGQMGQHVENEQNQLDVQALTMNGSQSSNALEGNASEAQKVTESPQIFEVAEEDNTLISQVYLSRVDVSEDLTQPELYDQCTNMMDLDQEALSNEFDCKILFLEEGVEANVTDGASLFAAINDSVFQKAMFLYKKQKEEFHSMNVEKTSCLAANGPEFVLPTDQEKGGSDDDGKPEEEAAEGTVLDVSKEKDELPILKVDTDPMIEANVVDEPKKSEEPMNMEVDHAVVKQEEEPELTVERSSAVEESLAPCAGGLPPCKVEEASESTNDEKNELVDTECGGGGGSSGGGSSLLLSDVSTTAVAVMPTESIEFGSVNLSRIHHHSPESTH</sequence>
<organism evidence="1 2">
    <name type="scientific">Arctium lappa</name>
    <name type="common">Greater burdock</name>
    <name type="synonym">Lappa major</name>
    <dbReference type="NCBI Taxonomy" id="4217"/>
    <lineage>
        <taxon>Eukaryota</taxon>
        <taxon>Viridiplantae</taxon>
        <taxon>Streptophyta</taxon>
        <taxon>Embryophyta</taxon>
        <taxon>Tracheophyta</taxon>
        <taxon>Spermatophyta</taxon>
        <taxon>Magnoliopsida</taxon>
        <taxon>eudicotyledons</taxon>
        <taxon>Gunneridae</taxon>
        <taxon>Pentapetalae</taxon>
        <taxon>asterids</taxon>
        <taxon>campanulids</taxon>
        <taxon>Asterales</taxon>
        <taxon>Asteraceae</taxon>
        <taxon>Carduoideae</taxon>
        <taxon>Cardueae</taxon>
        <taxon>Arctiinae</taxon>
        <taxon>Arctium</taxon>
    </lineage>
</organism>
<dbReference type="Proteomes" id="UP001055879">
    <property type="component" value="Linkage Group LG05"/>
</dbReference>
<dbReference type="EMBL" id="CM042051">
    <property type="protein sequence ID" value="KAI3727731.1"/>
    <property type="molecule type" value="Genomic_DNA"/>
</dbReference>
<accession>A0ACB9C088</accession>
<evidence type="ECO:0000313" key="1">
    <source>
        <dbReference type="EMBL" id="KAI3727731.1"/>
    </source>
</evidence>
<reference evidence="1 2" key="2">
    <citation type="journal article" date="2022" name="Mol. Ecol. Resour.">
        <title>The genomes of chicory, endive, great burdock and yacon provide insights into Asteraceae paleo-polyploidization history and plant inulin production.</title>
        <authorList>
            <person name="Fan W."/>
            <person name="Wang S."/>
            <person name="Wang H."/>
            <person name="Wang A."/>
            <person name="Jiang F."/>
            <person name="Liu H."/>
            <person name="Zhao H."/>
            <person name="Xu D."/>
            <person name="Zhang Y."/>
        </authorList>
    </citation>
    <scope>NUCLEOTIDE SEQUENCE [LARGE SCALE GENOMIC DNA]</scope>
    <source>
        <strain evidence="2">cv. Niubang</strain>
    </source>
</reference>
<gene>
    <name evidence="1" type="ORF">L6452_16349</name>
</gene>
<evidence type="ECO:0000313" key="2">
    <source>
        <dbReference type="Proteomes" id="UP001055879"/>
    </source>
</evidence>
<protein>
    <submittedName>
        <fullName evidence="1">Uncharacterized protein</fullName>
    </submittedName>
</protein>
<reference evidence="2" key="1">
    <citation type="journal article" date="2022" name="Mol. Ecol. Resour.">
        <title>The genomes of chicory, endive, great burdock and yacon provide insights into Asteraceae palaeo-polyploidization history and plant inulin production.</title>
        <authorList>
            <person name="Fan W."/>
            <person name="Wang S."/>
            <person name="Wang H."/>
            <person name="Wang A."/>
            <person name="Jiang F."/>
            <person name="Liu H."/>
            <person name="Zhao H."/>
            <person name="Xu D."/>
            <person name="Zhang Y."/>
        </authorList>
    </citation>
    <scope>NUCLEOTIDE SEQUENCE [LARGE SCALE GENOMIC DNA]</scope>
    <source>
        <strain evidence="2">cv. Niubang</strain>
    </source>
</reference>
<name>A0ACB9C088_ARCLA</name>
<keyword evidence="2" id="KW-1185">Reference proteome</keyword>
<proteinExistence type="predicted"/>